<keyword evidence="4" id="KW-0862">Zinc</keyword>
<dbReference type="SMART" id="SM00849">
    <property type="entry name" value="Lactamase_B"/>
    <property type="match status" value="1"/>
</dbReference>
<evidence type="ECO:0000256" key="4">
    <source>
        <dbReference type="ARBA" id="ARBA00022833"/>
    </source>
</evidence>
<feature type="domain" description="Metallo-beta-lactamase" evidence="5">
    <location>
        <begin position="42"/>
        <end position="262"/>
    </location>
</feature>
<dbReference type="SUPFAM" id="SSF56281">
    <property type="entry name" value="Metallo-hydrolase/oxidoreductase"/>
    <property type="match status" value="1"/>
</dbReference>
<accession>A0A8X8ICK1</accession>
<gene>
    <name evidence="6" type="ORF">SAMN05444410_10791</name>
</gene>
<dbReference type="PANTHER" id="PTHR42978">
    <property type="entry name" value="QUORUM-QUENCHING LACTONASE YTNP-RELATED-RELATED"/>
    <property type="match status" value="1"/>
</dbReference>
<dbReference type="InterPro" id="IPR001279">
    <property type="entry name" value="Metallo-B-lactamas"/>
</dbReference>
<keyword evidence="7" id="KW-1185">Reference proteome</keyword>
<evidence type="ECO:0000259" key="5">
    <source>
        <dbReference type="SMART" id="SM00849"/>
    </source>
</evidence>
<keyword evidence="2" id="KW-0479">Metal-binding</keyword>
<dbReference type="Pfam" id="PF00753">
    <property type="entry name" value="Lactamase_B"/>
    <property type="match status" value="1"/>
</dbReference>
<dbReference type="EMBL" id="FNNO01000007">
    <property type="protein sequence ID" value="SDW93482.1"/>
    <property type="molecule type" value="Genomic_DNA"/>
</dbReference>
<comment type="caution">
    <text evidence="6">The sequence shown here is derived from an EMBL/GenBank/DDBJ whole genome shotgun (WGS) entry which is preliminary data.</text>
</comment>
<sequence length="289" mass="33104">MKLYTINTGHFKLDGGAMFGVVPKSMWNKLNPADENNMCSWALRCLLIEEGNRLILVDTGMGNKQDAKFFGHYYLHGYDTLDSSLSAHGFTRDDITDVLLTHLHFDHCGGSIERQGGQLVPAFRNAVYWSNEQHWQWATQPNDREKASFLKENILPIKESGRLQFIPVPGEPFTKDGKLASSPFTDQVSVRFVNGHTDKMMLPQIQYKGRTLVYMADLLPSVAHIPIPYVMAYDMFPLTSLQEKKAFLQEAMENHYTLYFEHDPLYECCSLQNTERGIRQEQLFKLGDL</sequence>
<dbReference type="PANTHER" id="PTHR42978:SF6">
    <property type="entry name" value="QUORUM-QUENCHING LACTONASE YTNP-RELATED"/>
    <property type="match status" value="1"/>
</dbReference>
<dbReference type="Proteomes" id="UP000198711">
    <property type="component" value="Unassembled WGS sequence"/>
</dbReference>
<dbReference type="InterPro" id="IPR036866">
    <property type="entry name" value="RibonucZ/Hydroxyglut_hydro"/>
</dbReference>
<dbReference type="AlphaFoldDB" id="A0A8X8ICK1"/>
<proteinExistence type="inferred from homology"/>
<reference evidence="6 7" key="1">
    <citation type="submission" date="2016-10" db="EMBL/GenBank/DDBJ databases">
        <authorList>
            <person name="Varghese N."/>
            <person name="Submissions S."/>
        </authorList>
    </citation>
    <scope>NUCLEOTIDE SEQUENCE [LARGE SCALE GENOMIC DNA]</scope>
    <source>
        <strain evidence="6 7">DSM 25353</strain>
    </source>
</reference>
<keyword evidence="3" id="KW-0378">Hydrolase</keyword>
<evidence type="ECO:0000256" key="2">
    <source>
        <dbReference type="ARBA" id="ARBA00022723"/>
    </source>
</evidence>
<name>A0A8X8ICK1_9BACT</name>
<evidence type="ECO:0000256" key="1">
    <source>
        <dbReference type="ARBA" id="ARBA00007749"/>
    </source>
</evidence>
<dbReference type="InterPro" id="IPR051013">
    <property type="entry name" value="MBL_superfamily_lactonases"/>
</dbReference>
<protein>
    <submittedName>
        <fullName evidence="6">Glyoxylase, beta-lactamase superfamily II</fullName>
    </submittedName>
</protein>
<dbReference type="CDD" id="cd16281">
    <property type="entry name" value="metallo-hydrolase-like_MBL-fold"/>
    <property type="match status" value="1"/>
</dbReference>
<dbReference type="GO" id="GO:0016787">
    <property type="term" value="F:hydrolase activity"/>
    <property type="evidence" value="ECO:0007669"/>
    <property type="project" value="UniProtKB-KW"/>
</dbReference>
<evidence type="ECO:0000313" key="7">
    <source>
        <dbReference type="Proteomes" id="UP000198711"/>
    </source>
</evidence>
<dbReference type="RefSeq" id="WP_092723740.1">
    <property type="nucleotide sequence ID" value="NZ_FNNO01000007.1"/>
</dbReference>
<evidence type="ECO:0000256" key="3">
    <source>
        <dbReference type="ARBA" id="ARBA00022801"/>
    </source>
</evidence>
<dbReference type="Gene3D" id="3.60.15.10">
    <property type="entry name" value="Ribonuclease Z/Hydroxyacylglutathione hydrolase-like"/>
    <property type="match status" value="1"/>
</dbReference>
<evidence type="ECO:0000313" key="6">
    <source>
        <dbReference type="EMBL" id="SDW93482.1"/>
    </source>
</evidence>
<dbReference type="GO" id="GO:0046872">
    <property type="term" value="F:metal ion binding"/>
    <property type="evidence" value="ECO:0007669"/>
    <property type="project" value="UniProtKB-KW"/>
</dbReference>
<comment type="similarity">
    <text evidence="1">Belongs to the metallo-beta-lactamase superfamily.</text>
</comment>
<organism evidence="6 7">
    <name type="scientific">Hydrobacter penzbergensis</name>
    <dbReference type="NCBI Taxonomy" id="1235997"/>
    <lineage>
        <taxon>Bacteria</taxon>
        <taxon>Pseudomonadati</taxon>
        <taxon>Bacteroidota</taxon>
        <taxon>Chitinophagia</taxon>
        <taxon>Chitinophagales</taxon>
        <taxon>Chitinophagaceae</taxon>
        <taxon>Hydrobacter</taxon>
    </lineage>
</organism>